<keyword evidence="2" id="KW-0560">Oxidoreductase</keyword>
<dbReference type="InterPro" id="IPR036889">
    <property type="entry name" value="mOase_MmoB_DmpM_sf"/>
</dbReference>
<dbReference type="InterPro" id="IPR003454">
    <property type="entry name" value="MOase_MmoB_DmpM"/>
</dbReference>
<dbReference type="SUPFAM" id="SSF56029">
    <property type="entry name" value="Monooxygenase (hydroxylase) regulatory protein"/>
    <property type="match status" value="1"/>
</dbReference>
<dbReference type="EMBL" id="JAGINU010000001">
    <property type="protein sequence ID" value="MBP2365145.1"/>
    <property type="molecule type" value="Genomic_DNA"/>
</dbReference>
<dbReference type="EC" id="1.14.13.-" evidence="2"/>
<proteinExistence type="inferred from homology"/>
<dbReference type="RefSeq" id="WP_307862206.1">
    <property type="nucleotide sequence ID" value="NZ_JAGINU010000001.1"/>
</dbReference>
<accession>A0ABS4VMJ3</accession>
<organism evidence="2 3">
    <name type="scientific">Pseudonocardia parietis</name>
    <dbReference type="NCBI Taxonomy" id="570936"/>
    <lineage>
        <taxon>Bacteria</taxon>
        <taxon>Bacillati</taxon>
        <taxon>Actinomycetota</taxon>
        <taxon>Actinomycetes</taxon>
        <taxon>Pseudonocardiales</taxon>
        <taxon>Pseudonocardiaceae</taxon>
        <taxon>Pseudonocardia</taxon>
    </lineage>
</organism>
<evidence type="ECO:0000313" key="2">
    <source>
        <dbReference type="EMBL" id="MBP2365145.1"/>
    </source>
</evidence>
<keyword evidence="2" id="KW-0503">Monooxygenase</keyword>
<protein>
    <submittedName>
        <fullName evidence="2">Toluene monooxygenase system protein D</fullName>
        <ecNumber evidence="2">1.14.13.-</ecNumber>
    </submittedName>
</protein>
<comment type="similarity">
    <text evidence="1">Belongs to the TmoD/XamoD family.</text>
</comment>
<gene>
    <name evidence="2" type="ORF">JOF36_000841</name>
</gene>
<keyword evidence="3" id="KW-1185">Reference proteome</keyword>
<reference evidence="2 3" key="1">
    <citation type="submission" date="2021-03" db="EMBL/GenBank/DDBJ databases">
        <title>Sequencing the genomes of 1000 actinobacteria strains.</title>
        <authorList>
            <person name="Klenk H.-P."/>
        </authorList>
    </citation>
    <scope>NUCLEOTIDE SEQUENCE [LARGE SCALE GENOMIC DNA]</scope>
    <source>
        <strain evidence="2 3">DSM 45256</strain>
    </source>
</reference>
<name>A0ABS4VMJ3_9PSEU</name>
<evidence type="ECO:0000256" key="1">
    <source>
        <dbReference type="ARBA" id="ARBA00006313"/>
    </source>
</evidence>
<evidence type="ECO:0000313" key="3">
    <source>
        <dbReference type="Proteomes" id="UP001519295"/>
    </source>
</evidence>
<comment type="caution">
    <text evidence="2">The sequence shown here is derived from an EMBL/GenBank/DDBJ whole genome shotgun (WGS) entry which is preliminary data.</text>
</comment>
<dbReference type="GO" id="GO:0004497">
    <property type="term" value="F:monooxygenase activity"/>
    <property type="evidence" value="ECO:0007669"/>
    <property type="project" value="UniProtKB-KW"/>
</dbReference>
<dbReference type="Gene3D" id="3.90.56.10">
    <property type="entry name" value="Monooxygenase component MmoB/DmpM"/>
    <property type="match status" value="1"/>
</dbReference>
<dbReference type="Pfam" id="PF02406">
    <property type="entry name" value="MmoB_DmpM"/>
    <property type="match status" value="1"/>
</dbReference>
<dbReference type="Proteomes" id="UP001519295">
    <property type="component" value="Unassembled WGS sequence"/>
</dbReference>
<sequence>MTDHPVGPVLRMCDEVESVIAAIRDDNPDIDIDVVDRGSYVRVQGPGKVRVTEESLQRHLGPSFELRSLESMLSSFAGRIHTSSDEISWEWATKRTGAPA</sequence>